<feature type="region of interest" description="Disordered" evidence="1">
    <location>
        <begin position="371"/>
        <end position="403"/>
    </location>
</feature>
<keyword evidence="3" id="KW-1185">Reference proteome</keyword>
<evidence type="ECO:0000313" key="4">
    <source>
        <dbReference type="RefSeq" id="XP_067172551.1"/>
    </source>
</evidence>
<dbReference type="SMART" id="SM00717">
    <property type="entry name" value="SANT"/>
    <property type="match status" value="1"/>
</dbReference>
<dbReference type="PROSITE" id="PS50090">
    <property type="entry name" value="MYB_LIKE"/>
    <property type="match status" value="1"/>
</dbReference>
<organism evidence="3 4">
    <name type="scientific">Apteryx mantelli</name>
    <name type="common">North Island brown kiwi</name>
    <dbReference type="NCBI Taxonomy" id="2696672"/>
    <lineage>
        <taxon>Eukaryota</taxon>
        <taxon>Metazoa</taxon>
        <taxon>Chordata</taxon>
        <taxon>Craniata</taxon>
        <taxon>Vertebrata</taxon>
        <taxon>Euteleostomi</taxon>
        <taxon>Archelosauria</taxon>
        <taxon>Archosauria</taxon>
        <taxon>Dinosauria</taxon>
        <taxon>Saurischia</taxon>
        <taxon>Theropoda</taxon>
        <taxon>Coelurosauria</taxon>
        <taxon>Aves</taxon>
        <taxon>Palaeognathae</taxon>
        <taxon>Apterygiformes</taxon>
        <taxon>Apterygidae</taxon>
        <taxon>Apteryx</taxon>
    </lineage>
</organism>
<dbReference type="RefSeq" id="XP_067172551.1">
    <property type="nucleotide sequence ID" value="XM_067316450.1"/>
</dbReference>
<evidence type="ECO:0000259" key="2">
    <source>
        <dbReference type="PROSITE" id="PS50090"/>
    </source>
</evidence>
<dbReference type="InterPro" id="IPR001005">
    <property type="entry name" value="SANT/Myb"/>
</dbReference>
<evidence type="ECO:0000313" key="3">
    <source>
        <dbReference type="Proteomes" id="UP001652627"/>
    </source>
</evidence>
<feature type="region of interest" description="Disordered" evidence="1">
    <location>
        <begin position="249"/>
        <end position="277"/>
    </location>
</feature>
<sequence>MPRGRAWTQAEIRCLLALVGGCGQVALLMASTSRPNEALWRDISRGLAAAGYSRSVTQCRSKWKALKQAFYSERETRRQAGRHSPRVPPHYRAMKTIWKAAGRPVFGERRLPDRVKLPPRKRGPPLEDHSPSSPELQEHVTCTDAPGMPPSPPLQCVKDEPASPARLDHVAGVPPAPSPVPRKAFFALLGPVTLLSPPWAGDGRARSRAASALVPDFHAAFPLLKQEIAEQKAGSPGEMSLVMGTGNQALPAATRDSGSPGRAAASEQTAAGEEASGTSLQGASVAGLLQSVQQLLVQILQTSQQQQVLLESLASDTVSHLHVISDNLVQVGETLHELLLQAHARAGTLPSPLDRYISRAPLFEGGPQPPLLPGVPCSPGAPPASPCLKGEPLGSPATSFTPP</sequence>
<gene>
    <name evidence="4" type="primary">LOC106493287</name>
</gene>
<dbReference type="Pfam" id="PF13837">
    <property type="entry name" value="Myb_DNA-bind_4"/>
    <property type="match status" value="1"/>
</dbReference>
<dbReference type="GeneID" id="106493287"/>
<accession>A0ABM4G5V3</accession>
<dbReference type="Gene3D" id="1.10.10.60">
    <property type="entry name" value="Homeodomain-like"/>
    <property type="match status" value="1"/>
</dbReference>
<dbReference type="InterPro" id="IPR044822">
    <property type="entry name" value="Myb_DNA-bind_4"/>
</dbReference>
<evidence type="ECO:0000256" key="1">
    <source>
        <dbReference type="SAM" id="MobiDB-lite"/>
    </source>
</evidence>
<reference evidence="4" key="1">
    <citation type="submission" date="2025-08" db="UniProtKB">
        <authorList>
            <consortium name="RefSeq"/>
        </authorList>
    </citation>
    <scope>IDENTIFICATION</scope>
    <source>
        <tissue evidence="4">Blood</tissue>
    </source>
</reference>
<name>A0ABM4G5V3_9AVES</name>
<feature type="region of interest" description="Disordered" evidence="1">
    <location>
        <begin position="109"/>
        <end position="154"/>
    </location>
</feature>
<protein>
    <recommendedName>
        <fullName evidence="2">Myb-like domain-containing protein</fullName>
    </recommendedName>
</protein>
<proteinExistence type="predicted"/>
<feature type="domain" description="Myb-like" evidence="2">
    <location>
        <begin position="1"/>
        <end position="67"/>
    </location>
</feature>
<dbReference type="Proteomes" id="UP001652627">
    <property type="component" value="Chromosome Z"/>
</dbReference>